<evidence type="ECO:0000313" key="3">
    <source>
        <dbReference type="EMBL" id="MBP2619764.1"/>
    </source>
</evidence>
<dbReference type="InterPro" id="IPR001387">
    <property type="entry name" value="Cro/C1-type_HTH"/>
</dbReference>
<dbReference type="CDD" id="cd00093">
    <property type="entry name" value="HTH_XRE"/>
    <property type="match status" value="1"/>
</dbReference>
<organism evidence="3 4">
    <name type="scientific">Streptococcus panodentis</name>
    <dbReference type="NCBI Taxonomy" id="1581472"/>
    <lineage>
        <taxon>Bacteria</taxon>
        <taxon>Bacillati</taxon>
        <taxon>Bacillota</taxon>
        <taxon>Bacilli</taxon>
        <taxon>Lactobacillales</taxon>
        <taxon>Streptococcaceae</taxon>
        <taxon>Streptococcus</taxon>
    </lineage>
</organism>
<dbReference type="SMART" id="SM00530">
    <property type="entry name" value="HTH_XRE"/>
    <property type="match status" value="1"/>
</dbReference>
<feature type="domain" description="HTH cro/C1-type" evidence="2">
    <location>
        <begin position="6"/>
        <end position="60"/>
    </location>
</feature>
<name>A0ABS5AT61_9STRE</name>
<dbReference type="Gene3D" id="1.10.260.40">
    <property type="entry name" value="lambda repressor-like DNA-binding domains"/>
    <property type="match status" value="1"/>
</dbReference>
<dbReference type="SUPFAM" id="SSF47413">
    <property type="entry name" value="lambda repressor-like DNA-binding domains"/>
    <property type="match status" value="1"/>
</dbReference>
<dbReference type="InterPro" id="IPR037914">
    <property type="entry name" value="SpoVT-AbrB_sf"/>
</dbReference>
<reference evidence="3 4" key="1">
    <citation type="submission" date="2018-05" db="EMBL/GenBank/DDBJ databases">
        <title>Draft genome sequence of Streptococcus panodentis CCUG 70867T.</title>
        <authorList>
            <person name="Salva-Serra F."/>
            <person name="Mendez V."/>
            <person name="Jaen-Luchoro D."/>
            <person name="Gonzales-Siles L."/>
            <person name="Karlsson R."/>
            <person name="Engstrom-Jakobsson H."/>
            <person name="Busquets A."/>
            <person name="Gomila M."/>
            <person name="Pineiro-Iglesias B."/>
            <person name="Bennasar-Figueras A."/>
            <person name="Seeger M."/>
            <person name="Moore E."/>
        </authorList>
    </citation>
    <scope>NUCLEOTIDE SEQUENCE [LARGE SCALE GENOMIC DNA]</scope>
    <source>
        <strain evidence="3 4">CCUG 70867</strain>
    </source>
</reference>
<dbReference type="RefSeq" id="WP_128837209.1">
    <property type="nucleotide sequence ID" value="NZ_QFAY01000001.1"/>
</dbReference>
<keyword evidence="1" id="KW-0238">DNA-binding</keyword>
<dbReference type="PANTHER" id="PTHR46558">
    <property type="entry name" value="TRACRIPTIONAL REGULATORY PROTEIN-RELATED-RELATED"/>
    <property type="match status" value="1"/>
</dbReference>
<accession>A0ABS5AT61</accession>
<dbReference type="Pfam" id="PF01381">
    <property type="entry name" value="HTH_3"/>
    <property type="match status" value="1"/>
</dbReference>
<protein>
    <submittedName>
        <fullName evidence="3">XRE family transcriptional regulator</fullName>
    </submittedName>
</protein>
<dbReference type="Proteomes" id="UP001519349">
    <property type="component" value="Unassembled WGS sequence"/>
</dbReference>
<proteinExistence type="predicted"/>
<evidence type="ECO:0000256" key="1">
    <source>
        <dbReference type="ARBA" id="ARBA00023125"/>
    </source>
</evidence>
<comment type="caution">
    <text evidence="3">The sequence shown here is derived from an EMBL/GenBank/DDBJ whole genome shotgun (WGS) entry which is preliminary data.</text>
</comment>
<sequence>MIAENIATLRKRENLSQEKLAEAIGVSRQTIAKWEAGESVPDVLHSAQLADFFDVSLDELVHLESHLLTAPNGKGKYIFGTVTVGQRGEIHLPPRARNVFHIQAGDQLLLLGDENQGLALLDPSFFLEAPKHFSEKQQVAE</sequence>
<gene>
    <name evidence="3" type="ORF">DHL47_00105</name>
</gene>
<dbReference type="InterPro" id="IPR010982">
    <property type="entry name" value="Lambda_DNA-bd_dom_sf"/>
</dbReference>
<keyword evidence="4" id="KW-1185">Reference proteome</keyword>
<dbReference type="PROSITE" id="PS50943">
    <property type="entry name" value="HTH_CROC1"/>
    <property type="match status" value="1"/>
</dbReference>
<dbReference type="EMBL" id="QFAY01000001">
    <property type="protein sequence ID" value="MBP2619764.1"/>
    <property type="molecule type" value="Genomic_DNA"/>
</dbReference>
<dbReference type="PANTHER" id="PTHR46558:SF11">
    <property type="entry name" value="HTH-TYPE TRANSCRIPTIONAL REGULATOR XRE"/>
    <property type="match status" value="1"/>
</dbReference>
<evidence type="ECO:0000313" key="4">
    <source>
        <dbReference type="Proteomes" id="UP001519349"/>
    </source>
</evidence>
<evidence type="ECO:0000259" key="2">
    <source>
        <dbReference type="PROSITE" id="PS50943"/>
    </source>
</evidence>
<dbReference type="SUPFAM" id="SSF89447">
    <property type="entry name" value="AbrB/MazE/MraZ-like"/>
    <property type="match status" value="1"/>
</dbReference>